<dbReference type="InterPro" id="IPR005474">
    <property type="entry name" value="Transketolase_N"/>
</dbReference>
<dbReference type="Gene3D" id="3.40.50.970">
    <property type="match status" value="1"/>
</dbReference>
<reference evidence="4 5" key="1">
    <citation type="journal article" date="2019" name="Sci. Rep.">
        <title>Orb-weaving spider Araneus ventricosus genome elucidates the spidroin gene catalogue.</title>
        <authorList>
            <person name="Kono N."/>
            <person name="Nakamura H."/>
            <person name="Ohtoshi R."/>
            <person name="Moran D.A.P."/>
            <person name="Shinohara A."/>
            <person name="Yoshida Y."/>
            <person name="Fujiwara M."/>
            <person name="Mori M."/>
            <person name="Tomita M."/>
            <person name="Arakawa K."/>
        </authorList>
    </citation>
    <scope>NUCLEOTIDE SEQUENCE [LARGE SCALE GENOMIC DNA]</scope>
</reference>
<dbReference type="AlphaFoldDB" id="A0A4Y2T0A4"/>
<feature type="non-terminal residue" evidence="4">
    <location>
        <position position="82"/>
    </location>
</feature>
<organism evidence="4 5">
    <name type="scientific">Araneus ventricosus</name>
    <name type="common">Orbweaver spider</name>
    <name type="synonym">Epeira ventricosa</name>
    <dbReference type="NCBI Taxonomy" id="182803"/>
    <lineage>
        <taxon>Eukaryota</taxon>
        <taxon>Metazoa</taxon>
        <taxon>Ecdysozoa</taxon>
        <taxon>Arthropoda</taxon>
        <taxon>Chelicerata</taxon>
        <taxon>Arachnida</taxon>
        <taxon>Araneae</taxon>
        <taxon>Araneomorphae</taxon>
        <taxon>Entelegynae</taxon>
        <taxon>Araneoidea</taxon>
        <taxon>Araneidae</taxon>
        <taxon>Araneus</taxon>
    </lineage>
</organism>
<evidence type="ECO:0000313" key="5">
    <source>
        <dbReference type="Proteomes" id="UP000499080"/>
    </source>
</evidence>
<dbReference type="EMBL" id="BGPR01024461">
    <property type="protein sequence ID" value="GBN92575.1"/>
    <property type="molecule type" value="Genomic_DNA"/>
</dbReference>
<dbReference type="PANTHER" id="PTHR43195:SF1">
    <property type="entry name" value="FI06132P-RELATED"/>
    <property type="match status" value="1"/>
</dbReference>
<name>A0A4Y2T0A4_ARAVE</name>
<dbReference type="InterPro" id="IPR051424">
    <property type="entry name" value="Transketolase-like"/>
</dbReference>
<dbReference type="Pfam" id="PF00456">
    <property type="entry name" value="Transketolase_N"/>
    <property type="match status" value="1"/>
</dbReference>
<keyword evidence="1" id="KW-0808">Transferase</keyword>
<dbReference type="GO" id="GO:0004802">
    <property type="term" value="F:transketolase activity"/>
    <property type="evidence" value="ECO:0007669"/>
    <property type="project" value="TreeGrafter"/>
</dbReference>
<keyword evidence="2" id="KW-0786">Thiamine pyrophosphate</keyword>
<dbReference type="OrthoDB" id="6412870at2759"/>
<evidence type="ECO:0000313" key="4">
    <source>
        <dbReference type="EMBL" id="GBN92575.1"/>
    </source>
</evidence>
<evidence type="ECO:0000256" key="1">
    <source>
        <dbReference type="ARBA" id="ARBA00022679"/>
    </source>
</evidence>
<dbReference type="PANTHER" id="PTHR43195">
    <property type="entry name" value="TRANSKETOLASE"/>
    <property type="match status" value="1"/>
</dbReference>
<dbReference type="SUPFAM" id="SSF52518">
    <property type="entry name" value="Thiamin diphosphate-binding fold (THDP-binding)"/>
    <property type="match status" value="1"/>
</dbReference>
<evidence type="ECO:0000259" key="3">
    <source>
        <dbReference type="Pfam" id="PF00456"/>
    </source>
</evidence>
<feature type="domain" description="Transketolase N-terminal" evidence="3">
    <location>
        <begin position="24"/>
        <end position="81"/>
    </location>
</feature>
<keyword evidence="5" id="KW-1185">Reference proteome</keyword>
<dbReference type="GO" id="GO:0030976">
    <property type="term" value="F:thiamine pyrophosphate binding"/>
    <property type="evidence" value="ECO:0007669"/>
    <property type="project" value="TreeGrafter"/>
</dbReference>
<comment type="caution">
    <text evidence="4">The sequence shown here is derived from an EMBL/GenBank/DDBJ whole genome shotgun (WGS) entry which is preliminary data.</text>
</comment>
<protein>
    <submittedName>
        <fullName evidence="4">Transketolase-like protein 1</fullName>
    </submittedName>
</protein>
<proteinExistence type="predicted"/>
<dbReference type="Proteomes" id="UP000499080">
    <property type="component" value="Unassembled WGS sequence"/>
</dbReference>
<dbReference type="InterPro" id="IPR029061">
    <property type="entry name" value="THDP-binding"/>
</dbReference>
<accession>A0A4Y2T0A4</accession>
<gene>
    <name evidence="4" type="primary">TKTL1</name>
    <name evidence="4" type="ORF">AVEN_89208_1</name>
</gene>
<evidence type="ECO:0000256" key="2">
    <source>
        <dbReference type="ARBA" id="ARBA00023052"/>
    </source>
</evidence>
<sequence length="82" mass="8901">MGSYCSSQAKFGKAGMPDIPALEAIADRLRIHSIRSTNAAGSGHPTSCSSIAEIMSVLFFHVMRYRISNPKDPASDRFILSK</sequence>